<protein>
    <submittedName>
        <fullName evidence="1">Uncharacterized protein</fullName>
    </submittedName>
</protein>
<dbReference type="EMBL" id="LAZR01000016">
    <property type="protein sequence ID" value="KKO06419.1"/>
    <property type="molecule type" value="Genomic_DNA"/>
</dbReference>
<evidence type="ECO:0000313" key="1">
    <source>
        <dbReference type="EMBL" id="KKO06419.1"/>
    </source>
</evidence>
<proteinExistence type="predicted"/>
<name>A0A0F9YP09_9ZZZZ</name>
<sequence length="61" mass="6845">MRSICSTCTHTPHCSLTRNKSSIVSCSEYVHVLDITNKPTMIISNEMASTEEFNNELVLNL</sequence>
<dbReference type="AlphaFoldDB" id="A0A0F9YP09"/>
<organism evidence="1">
    <name type="scientific">marine sediment metagenome</name>
    <dbReference type="NCBI Taxonomy" id="412755"/>
    <lineage>
        <taxon>unclassified sequences</taxon>
        <taxon>metagenomes</taxon>
        <taxon>ecological metagenomes</taxon>
    </lineage>
</organism>
<accession>A0A0F9YP09</accession>
<comment type="caution">
    <text evidence="1">The sequence shown here is derived from an EMBL/GenBank/DDBJ whole genome shotgun (WGS) entry which is preliminary data.</text>
</comment>
<reference evidence="1" key="1">
    <citation type="journal article" date="2015" name="Nature">
        <title>Complex archaea that bridge the gap between prokaryotes and eukaryotes.</title>
        <authorList>
            <person name="Spang A."/>
            <person name="Saw J.H."/>
            <person name="Jorgensen S.L."/>
            <person name="Zaremba-Niedzwiedzka K."/>
            <person name="Martijn J."/>
            <person name="Lind A.E."/>
            <person name="van Eijk R."/>
            <person name="Schleper C."/>
            <person name="Guy L."/>
            <person name="Ettema T.J."/>
        </authorList>
    </citation>
    <scope>NUCLEOTIDE SEQUENCE</scope>
</reference>
<gene>
    <name evidence="1" type="ORF">LCGC14_0068390</name>
</gene>